<proteinExistence type="predicted"/>
<feature type="region of interest" description="Disordered" evidence="2">
    <location>
        <begin position="1"/>
        <end position="143"/>
    </location>
</feature>
<name>A0A7S0VCC0_9CHLO</name>
<accession>A0A7S0VCC0</accession>
<feature type="compositionally biased region" description="Acidic residues" evidence="2">
    <location>
        <begin position="127"/>
        <end position="143"/>
    </location>
</feature>
<dbReference type="EMBL" id="HBFM01025322">
    <property type="protein sequence ID" value="CAD8783051.1"/>
    <property type="molecule type" value="Transcribed_RNA"/>
</dbReference>
<evidence type="ECO:0000313" key="4">
    <source>
        <dbReference type="EMBL" id="CAD8783051.1"/>
    </source>
</evidence>
<dbReference type="AlphaFoldDB" id="A0A7S0VCC0"/>
<feature type="compositionally biased region" description="Low complexity" evidence="2">
    <location>
        <begin position="22"/>
        <end position="36"/>
    </location>
</feature>
<dbReference type="Pfam" id="PF13865">
    <property type="entry name" value="FoP_duplication"/>
    <property type="match status" value="1"/>
</dbReference>
<dbReference type="GO" id="GO:0003723">
    <property type="term" value="F:RNA binding"/>
    <property type="evidence" value="ECO:0007669"/>
    <property type="project" value="UniProtKB-KW"/>
</dbReference>
<evidence type="ECO:0000256" key="2">
    <source>
        <dbReference type="SAM" id="MobiDB-lite"/>
    </source>
</evidence>
<feature type="domain" description="Chromatin target of PRMT1 protein C-terminal" evidence="3">
    <location>
        <begin position="28"/>
        <end position="122"/>
    </location>
</feature>
<reference evidence="4" key="1">
    <citation type="submission" date="2021-01" db="EMBL/GenBank/DDBJ databases">
        <authorList>
            <person name="Corre E."/>
            <person name="Pelletier E."/>
            <person name="Niang G."/>
            <person name="Scheremetjew M."/>
            <person name="Finn R."/>
            <person name="Kale V."/>
            <person name="Holt S."/>
            <person name="Cochrane G."/>
            <person name="Meng A."/>
            <person name="Brown T."/>
            <person name="Cohen L."/>
        </authorList>
    </citation>
    <scope>NUCLEOTIDE SEQUENCE</scope>
    <source>
        <strain evidence="4">SAG 63-3</strain>
    </source>
</reference>
<dbReference type="SMART" id="SM01218">
    <property type="entry name" value="FoP_duplication"/>
    <property type="match status" value="1"/>
</dbReference>
<evidence type="ECO:0000259" key="3">
    <source>
        <dbReference type="SMART" id="SM01218"/>
    </source>
</evidence>
<dbReference type="InterPro" id="IPR025715">
    <property type="entry name" value="FoP_C"/>
</dbReference>
<feature type="compositionally biased region" description="Basic and acidic residues" evidence="2">
    <location>
        <begin position="78"/>
        <end position="87"/>
    </location>
</feature>
<protein>
    <recommendedName>
        <fullName evidence="3">Chromatin target of PRMT1 protein C-terminal domain-containing protein</fullName>
    </recommendedName>
</protein>
<evidence type="ECO:0000256" key="1">
    <source>
        <dbReference type="ARBA" id="ARBA00022884"/>
    </source>
</evidence>
<gene>
    <name evidence="4" type="ORF">PPAR00522_LOCUS16395</name>
</gene>
<keyword evidence="1" id="KW-0694">RNA-binding</keyword>
<sequence>MAFQNKQNNKVGNRRQGGRGRGIVNNRQNNNNQQGRLAAQTGVRNAPIQKKNFQRRPQGGRGGFRPKGNTGRGRGRFNNKDSSKSSDDLDAELDSYMLQDQESGSAYLDQGLDDYFKDREAPKGDGEAEVEGEVADVEPEAGV</sequence>
<feature type="compositionally biased region" description="Basic and acidic residues" evidence="2">
    <location>
        <begin position="114"/>
        <end position="126"/>
    </location>
</feature>
<organism evidence="4">
    <name type="scientific">Polytomella parva</name>
    <dbReference type="NCBI Taxonomy" id="51329"/>
    <lineage>
        <taxon>Eukaryota</taxon>
        <taxon>Viridiplantae</taxon>
        <taxon>Chlorophyta</taxon>
        <taxon>core chlorophytes</taxon>
        <taxon>Chlorophyceae</taxon>
        <taxon>CS clade</taxon>
        <taxon>Chlamydomonadales</taxon>
        <taxon>Chlamydomonadaceae</taxon>
        <taxon>Polytomella</taxon>
    </lineage>
</organism>